<accession>A0A162IYD8</accession>
<dbReference type="RefSeq" id="WP_062681026.1">
    <property type="nucleotide sequence ID" value="NZ_CAXOUQ010000026.1"/>
</dbReference>
<comment type="caution">
    <text evidence="1">The sequence shown here is derived from an EMBL/GenBank/DDBJ whole genome shotgun (WGS) entry which is preliminary data.</text>
</comment>
<gene>
    <name evidence="1" type="ORF">A2J07_05170</name>
</gene>
<dbReference type="AlphaFoldDB" id="A0A162IYD8"/>
<dbReference type="EMBL" id="LVEA01000031">
    <property type="protein sequence ID" value="KYL04698.1"/>
    <property type="molecule type" value="Genomic_DNA"/>
</dbReference>
<name>A0A162IYD8_9FUSO</name>
<proteinExistence type="predicted"/>
<dbReference type="Proteomes" id="UP000075816">
    <property type="component" value="Unassembled WGS sequence"/>
</dbReference>
<organism evidence="1 2">
    <name type="scientific">Fusobacterium necrophorum subsp. funduliforme</name>
    <dbReference type="NCBI Taxonomy" id="143387"/>
    <lineage>
        <taxon>Bacteria</taxon>
        <taxon>Fusobacteriati</taxon>
        <taxon>Fusobacteriota</taxon>
        <taxon>Fusobacteriia</taxon>
        <taxon>Fusobacteriales</taxon>
        <taxon>Fusobacteriaceae</taxon>
        <taxon>Fusobacterium</taxon>
    </lineage>
</organism>
<protein>
    <submittedName>
        <fullName evidence="1">Uncharacterized protein</fullName>
    </submittedName>
</protein>
<reference evidence="1 2" key="1">
    <citation type="submission" date="2016-03" db="EMBL/GenBank/DDBJ databases">
        <title>Comparative genomics of human isolates of Fusobacterium necrophorum.</title>
        <authorList>
            <person name="Jensen A."/>
            <person name="Bank S."/>
            <person name="Andersen P.S."/>
            <person name="Kristensen L.H."/>
            <person name="Prag J."/>
        </authorList>
    </citation>
    <scope>NUCLEOTIDE SEQUENCE [LARGE SCALE GENOMIC DNA]</scope>
    <source>
        <strain evidence="1 2">LS_1264</strain>
    </source>
</reference>
<sequence length="92" mass="11328">MGALYIKDPKERIHFFFQCWKEMVELYIPKEKYKFCHGNDLWIENLTKKESDILNQFFQRTGPYCIGYYDLTHDQEDYSNRALLLKLVFWDF</sequence>
<evidence type="ECO:0000313" key="2">
    <source>
        <dbReference type="Proteomes" id="UP000075816"/>
    </source>
</evidence>
<evidence type="ECO:0000313" key="1">
    <source>
        <dbReference type="EMBL" id="KYL04698.1"/>
    </source>
</evidence>